<protein>
    <submittedName>
        <fullName evidence="2">Uncharacterized protein</fullName>
    </submittedName>
</protein>
<reference evidence="2" key="1">
    <citation type="submission" date="2021-01" db="EMBL/GenBank/DDBJ databases">
        <authorList>
            <person name="Corre E."/>
            <person name="Pelletier E."/>
            <person name="Niang G."/>
            <person name="Scheremetjew M."/>
            <person name="Finn R."/>
            <person name="Kale V."/>
            <person name="Holt S."/>
            <person name="Cochrane G."/>
            <person name="Meng A."/>
            <person name="Brown T."/>
            <person name="Cohen L."/>
        </authorList>
    </citation>
    <scope>NUCLEOTIDE SEQUENCE</scope>
    <source>
        <strain evidence="2">CCMP622</strain>
    </source>
</reference>
<feature type="compositionally biased region" description="Basic residues" evidence="1">
    <location>
        <begin position="136"/>
        <end position="150"/>
    </location>
</feature>
<accession>A0A7S2TFL0</accession>
<evidence type="ECO:0000256" key="1">
    <source>
        <dbReference type="SAM" id="MobiDB-lite"/>
    </source>
</evidence>
<sequence>MEKEPYRARDVSAPTPPVGGHTCNRKIGDKKMKYHIVKRISNIFEEETVESTEVLKGFYEDPWSCNKECKRKLNNFIATFAEDFDPIGISYDTTVEDPMCIKYVYKGTKQKQGVRFGLVAEFFSTPESSPIPGSRKIQRPSKKHTATKSS</sequence>
<evidence type="ECO:0000313" key="2">
    <source>
        <dbReference type="EMBL" id="CAD9743664.1"/>
    </source>
</evidence>
<name>A0A7S2TFL0_9EUKA</name>
<gene>
    <name evidence="2" type="ORF">LSP00402_LOCUS3</name>
</gene>
<feature type="compositionally biased region" description="Basic and acidic residues" evidence="1">
    <location>
        <begin position="1"/>
        <end position="10"/>
    </location>
</feature>
<proteinExistence type="predicted"/>
<feature type="region of interest" description="Disordered" evidence="1">
    <location>
        <begin position="1"/>
        <end position="20"/>
    </location>
</feature>
<dbReference type="EMBL" id="HBHP01000004">
    <property type="protein sequence ID" value="CAD9743664.1"/>
    <property type="molecule type" value="Transcribed_RNA"/>
</dbReference>
<feature type="region of interest" description="Disordered" evidence="1">
    <location>
        <begin position="125"/>
        <end position="150"/>
    </location>
</feature>
<organism evidence="2">
    <name type="scientific">Lotharella oceanica</name>
    <dbReference type="NCBI Taxonomy" id="641309"/>
    <lineage>
        <taxon>Eukaryota</taxon>
        <taxon>Sar</taxon>
        <taxon>Rhizaria</taxon>
        <taxon>Cercozoa</taxon>
        <taxon>Chlorarachniophyceae</taxon>
        <taxon>Lotharella</taxon>
    </lineage>
</organism>
<dbReference type="AlphaFoldDB" id="A0A7S2TFL0"/>